<dbReference type="NCBIfam" id="TIGR00103">
    <property type="entry name" value="DNA_YbaB_EbfC"/>
    <property type="match status" value="1"/>
</dbReference>
<dbReference type="PANTHER" id="PTHR33449:SF1">
    <property type="entry name" value="NUCLEOID-ASSOCIATED PROTEIN YBAB"/>
    <property type="match status" value="1"/>
</dbReference>
<dbReference type="Proteomes" id="UP000095200">
    <property type="component" value="Unassembled WGS sequence"/>
</dbReference>
<dbReference type="PANTHER" id="PTHR33449">
    <property type="entry name" value="NUCLEOID-ASSOCIATED PROTEIN YBAB"/>
    <property type="match status" value="1"/>
</dbReference>
<evidence type="ECO:0000313" key="3">
    <source>
        <dbReference type="EMBL" id="GAU08862.1"/>
    </source>
</evidence>
<dbReference type="InterPro" id="IPR004401">
    <property type="entry name" value="YbaB/EbfC"/>
</dbReference>
<name>A0A194AFL0_9BACT</name>
<dbReference type="OrthoDB" id="9803080at2"/>
<dbReference type="SUPFAM" id="SSF82607">
    <property type="entry name" value="YbaB-like"/>
    <property type="match status" value="1"/>
</dbReference>
<organism evidence="3 4">
    <name type="scientific">Desulfoplanes formicivorans</name>
    <dbReference type="NCBI Taxonomy" id="1592317"/>
    <lineage>
        <taxon>Bacteria</taxon>
        <taxon>Pseudomonadati</taxon>
        <taxon>Thermodesulfobacteriota</taxon>
        <taxon>Desulfovibrionia</taxon>
        <taxon>Desulfovibrionales</taxon>
        <taxon>Desulfoplanaceae</taxon>
        <taxon>Desulfoplanes</taxon>
    </lineage>
</organism>
<comment type="similarity">
    <text evidence="2">Belongs to the YbaB/EbfC family.</text>
</comment>
<keyword evidence="2" id="KW-0963">Cytoplasm</keyword>
<comment type="subunit">
    <text evidence="2">Homodimer.</text>
</comment>
<dbReference type="GO" id="GO:0043590">
    <property type="term" value="C:bacterial nucleoid"/>
    <property type="evidence" value="ECO:0007669"/>
    <property type="project" value="UniProtKB-UniRule"/>
</dbReference>
<dbReference type="EMBL" id="BDFE01000015">
    <property type="protein sequence ID" value="GAU08862.1"/>
    <property type="molecule type" value="Genomic_DNA"/>
</dbReference>
<dbReference type="PIRSF" id="PIRSF004555">
    <property type="entry name" value="UCP004555"/>
    <property type="match status" value="1"/>
</dbReference>
<dbReference type="GO" id="GO:0005829">
    <property type="term" value="C:cytosol"/>
    <property type="evidence" value="ECO:0007669"/>
    <property type="project" value="TreeGrafter"/>
</dbReference>
<dbReference type="HAMAP" id="MF_00274">
    <property type="entry name" value="DNA_YbaB_EbfC"/>
    <property type="match status" value="1"/>
</dbReference>
<evidence type="ECO:0000313" key="4">
    <source>
        <dbReference type="Proteomes" id="UP000095200"/>
    </source>
</evidence>
<reference evidence="4" key="1">
    <citation type="submission" date="2016-06" db="EMBL/GenBank/DDBJ databases">
        <title>Draft genome sequence of Desulfoplanes formicivorans strain Pf12B.</title>
        <authorList>
            <person name="Watanabe M."/>
            <person name="Kojima H."/>
            <person name="Fukui M."/>
        </authorList>
    </citation>
    <scope>NUCLEOTIDE SEQUENCE [LARGE SCALE GENOMIC DNA]</scope>
    <source>
        <strain evidence="4">Pf12B</strain>
    </source>
</reference>
<keyword evidence="1 2" id="KW-0238">DNA-binding</keyword>
<comment type="subcellular location">
    <subcellularLocation>
        <location evidence="2">Cytoplasm</location>
        <location evidence="2">Nucleoid</location>
    </subcellularLocation>
</comment>
<dbReference type="InterPro" id="IPR036894">
    <property type="entry name" value="YbaB-like_sf"/>
</dbReference>
<dbReference type="Pfam" id="PF02575">
    <property type="entry name" value="YbaB_DNA_bd"/>
    <property type="match status" value="1"/>
</dbReference>
<dbReference type="RefSeq" id="WP_069858702.1">
    <property type="nucleotide sequence ID" value="NZ_BDFE01000015.1"/>
</dbReference>
<evidence type="ECO:0000256" key="2">
    <source>
        <dbReference type="HAMAP-Rule" id="MF_00274"/>
    </source>
</evidence>
<dbReference type="STRING" id="1592317.DPF_1579"/>
<comment type="caution">
    <text evidence="3">The sequence shown here is derived from an EMBL/GenBank/DDBJ whole genome shotgun (WGS) entry which is preliminary data.</text>
</comment>
<proteinExistence type="inferred from homology"/>
<comment type="function">
    <text evidence="2">Binds to DNA and alters its conformation. May be involved in regulation of gene expression, nucleoid organization and DNA protection.</text>
</comment>
<sequence>MGLNDILRQAQIMQKKMTQMQEDLKTRTVEASSGGGMVTVTASGAREILSLSIDPAVVDPQDVDMLQDLILAAVNEALKKATQMAEEEMGQLTGGMKIPGMF</sequence>
<dbReference type="GO" id="GO:0003677">
    <property type="term" value="F:DNA binding"/>
    <property type="evidence" value="ECO:0007669"/>
    <property type="project" value="UniProtKB-UniRule"/>
</dbReference>
<keyword evidence="4" id="KW-1185">Reference proteome</keyword>
<dbReference type="AlphaFoldDB" id="A0A194AFL0"/>
<gene>
    <name evidence="3" type="ORF">DPF_1579</name>
</gene>
<accession>A0A194AFL0</accession>
<evidence type="ECO:0000256" key="1">
    <source>
        <dbReference type="ARBA" id="ARBA00023125"/>
    </source>
</evidence>
<dbReference type="Gene3D" id="3.30.1310.10">
    <property type="entry name" value="Nucleoid-associated protein YbaB-like domain"/>
    <property type="match status" value="1"/>
</dbReference>
<protein>
    <recommendedName>
        <fullName evidence="2">Nucleoid-associated protein DPF_1579</fullName>
    </recommendedName>
</protein>